<dbReference type="Proteomes" id="UP000308707">
    <property type="component" value="Unassembled WGS sequence"/>
</dbReference>
<dbReference type="SUPFAM" id="SSF55486">
    <property type="entry name" value="Metalloproteases ('zincins'), catalytic domain"/>
    <property type="match status" value="1"/>
</dbReference>
<proteinExistence type="predicted"/>
<evidence type="ECO:0000313" key="1">
    <source>
        <dbReference type="EMBL" id="TKR33553.1"/>
    </source>
</evidence>
<keyword evidence="2" id="KW-1185">Reference proteome</keyword>
<accession>A0A4V5ZQL5</accession>
<dbReference type="OrthoDB" id="6396340at2"/>
<gene>
    <name evidence="1" type="ORF">FCE95_04460</name>
</gene>
<dbReference type="RefSeq" id="WP_137265760.1">
    <property type="nucleotide sequence ID" value="NZ_SZUA01000001.1"/>
</dbReference>
<dbReference type="Gene3D" id="3.40.390.10">
    <property type="entry name" value="Collagenase (Catalytic Domain)"/>
    <property type="match status" value="1"/>
</dbReference>
<dbReference type="AlphaFoldDB" id="A0A4V5ZQL5"/>
<dbReference type="InterPro" id="IPR024079">
    <property type="entry name" value="MetalloPept_cat_dom_sf"/>
</dbReference>
<sequence length="520" mass="57174">MAKTTGGAGRMHSNDERQRIRATFGPQISPPVDLNKTRLPSLAAHPLVGKSLAAQVSRLRKGTRIATPADLFHAGAIDRKRLRFLEACSYGATPIRPLMTAIGIEGEHLYVDEAFALRFDWLGASMSKPVILSVQIRYPSGRTSAFHVRLAKEHIAAGGIALPGFASGESGELYVLATLRDDAGRVSRLSAMFGVFTRNPVQMFVAPQFSTQSGSAGAPKYNFGENRWYCYADVRWVNGEPRAVNLGRRVDVHVTDAGIGTVADFSFDLSGDIVIPAMSTVYGNLYTFHGSGGVFDEFSAKGDLTFRYSMNGSGHNPARSMVWRTMRTIGYNIIRVGDFTAAERNEYRRAAAEVASGIFRSRDMTVYGVELYRIEGTREMDADRDRYRFIDSDAEQNEISAKYSVDNWYIDVFFVEGRWDGAFGASYVNAPVDKQGDRSGMVIRRDSDTVNLGQTFAHEAGHHLGLEHADENDGLADTDPASPTISENFIFSSSLRDSTAITGGQINKMRQHGLVRSMTP</sequence>
<reference evidence="1 2" key="1">
    <citation type="submission" date="2019-04" db="EMBL/GenBank/DDBJ databases">
        <title>Reference strain of H23.</title>
        <authorList>
            <person name="Luo X."/>
        </authorList>
    </citation>
    <scope>NUCLEOTIDE SEQUENCE [LARGE SCALE GENOMIC DNA]</scope>
    <source>
        <strain evidence="1 2">H23</strain>
    </source>
</reference>
<comment type="caution">
    <text evidence="1">The sequence shown here is derived from an EMBL/GenBank/DDBJ whole genome shotgun (WGS) entry which is preliminary data.</text>
</comment>
<name>A0A4V5ZQL5_9GAMM</name>
<dbReference type="Pfam" id="PF13582">
    <property type="entry name" value="Reprolysin_3"/>
    <property type="match status" value="1"/>
</dbReference>
<evidence type="ECO:0000313" key="2">
    <source>
        <dbReference type="Proteomes" id="UP000308707"/>
    </source>
</evidence>
<protein>
    <submittedName>
        <fullName evidence="1">Uncharacterized protein</fullName>
    </submittedName>
</protein>
<dbReference type="EMBL" id="SZUA01000001">
    <property type="protein sequence ID" value="TKR33553.1"/>
    <property type="molecule type" value="Genomic_DNA"/>
</dbReference>
<dbReference type="GO" id="GO:0008237">
    <property type="term" value="F:metallopeptidase activity"/>
    <property type="evidence" value="ECO:0007669"/>
    <property type="project" value="InterPro"/>
</dbReference>
<organism evidence="1 2">
    <name type="scientific">Luteimonas gilva</name>
    <dbReference type="NCBI Taxonomy" id="2572684"/>
    <lineage>
        <taxon>Bacteria</taxon>
        <taxon>Pseudomonadati</taxon>
        <taxon>Pseudomonadota</taxon>
        <taxon>Gammaproteobacteria</taxon>
        <taxon>Lysobacterales</taxon>
        <taxon>Lysobacteraceae</taxon>
        <taxon>Luteimonas</taxon>
    </lineage>
</organism>